<gene>
    <name evidence="2" type="ORF">GCM10022244_58230</name>
</gene>
<dbReference type="Proteomes" id="UP001501000">
    <property type="component" value="Unassembled WGS sequence"/>
</dbReference>
<feature type="region of interest" description="Disordered" evidence="1">
    <location>
        <begin position="11"/>
        <end position="213"/>
    </location>
</feature>
<name>A0ABP7NC74_9ACTN</name>
<comment type="caution">
    <text evidence="2">The sequence shown here is derived from an EMBL/GenBank/DDBJ whole genome shotgun (WGS) entry which is preliminary data.</text>
</comment>
<sequence>MSRPVCIEAAKKEALSATPTTPAVTGDMPRPSWRKRDSTNVSPADPPNSRATQTTPRVKPGSRKTTGSSSGLRPAAIRRRWCAANPASSGRDRPRLTHVQAGHPDSRPTTSGSTSATSPVADSTAPNGSSPRAPAPEPAPSAGSSRTIASASTPSGTLMRKQARHPSPPRSAASSSPPTACPPVPATPTVAPYQAKARARSAPGNMRPISART</sequence>
<evidence type="ECO:0000313" key="3">
    <source>
        <dbReference type="Proteomes" id="UP001501000"/>
    </source>
</evidence>
<protein>
    <submittedName>
        <fullName evidence="2">Uncharacterized protein</fullName>
    </submittedName>
</protein>
<feature type="compositionally biased region" description="Polar residues" evidence="1">
    <location>
        <begin position="147"/>
        <end position="156"/>
    </location>
</feature>
<organism evidence="2 3">
    <name type="scientific">Streptomyces gulbargensis</name>
    <dbReference type="NCBI Taxonomy" id="364901"/>
    <lineage>
        <taxon>Bacteria</taxon>
        <taxon>Bacillati</taxon>
        <taxon>Actinomycetota</taxon>
        <taxon>Actinomycetes</taxon>
        <taxon>Kitasatosporales</taxon>
        <taxon>Streptomycetaceae</taxon>
        <taxon>Streptomyces</taxon>
    </lineage>
</organism>
<proteinExistence type="predicted"/>
<evidence type="ECO:0000256" key="1">
    <source>
        <dbReference type="SAM" id="MobiDB-lite"/>
    </source>
</evidence>
<feature type="compositionally biased region" description="Low complexity" evidence="1">
    <location>
        <begin position="109"/>
        <end position="118"/>
    </location>
</feature>
<accession>A0ABP7NC74</accession>
<reference evidence="3" key="1">
    <citation type="journal article" date="2019" name="Int. J. Syst. Evol. Microbiol.">
        <title>The Global Catalogue of Microorganisms (GCM) 10K type strain sequencing project: providing services to taxonomists for standard genome sequencing and annotation.</title>
        <authorList>
            <consortium name="The Broad Institute Genomics Platform"/>
            <consortium name="The Broad Institute Genome Sequencing Center for Infectious Disease"/>
            <person name="Wu L."/>
            <person name="Ma J."/>
        </authorList>
    </citation>
    <scope>NUCLEOTIDE SEQUENCE [LARGE SCALE GENOMIC DNA]</scope>
    <source>
        <strain evidence="3">JCM 16956</strain>
    </source>
</reference>
<keyword evidence="3" id="KW-1185">Reference proteome</keyword>
<dbReference type="EMBL" id="BAABAJ010000035">
    <property type="protein sequence ID" value="GAA3942740.1"/>
    <property type="molecule type" value="Genomic_DNA"/>
</dbReference>
<evidence type="ECO:0000313" key="2">
    <source>
        <dbReference type="EMBL" id="GAA3942740.1"/>
    </source>
</evidence>